<evidence type="ECO:0000256" key="1">
    <source>
        <dbReference type="ARBA" id="ARBA00009388"/>
    </source>
</evidence>
<dbReference type="Gene3D" id="1.10.390.10">
    <property type="entry name" value="Neutral Protease Domain 2"/>
    <property type="match status" value="1"/>
</dbReference>
<dbReference type="AlphaFoldDB" id="A0A2H1FF62"/>
<keyword evidence="10" id="KW-1185">Reference proteome</keyword>
<evidence type="ECO:0000256" key="4">
    <source>
        <dbReference type="ARBA" id="ARBA00022801"/>
    </source>
</evidence>
<organism evidence="9 10">
    <name type="scientific">Candidatus Nitrosotalea okcheonensis</name>
    <dbReference type="NCBI Taxonomy" id="1903276"/>
    <lineage>
        <taxon>Archaea</taxon>
        <taxon>Nitrososphaerota</taxon>
        <taxon>Nitrososphaeria</taxon>
        <taxon>Nitrosotaleales</taxon>
        <taxon>Nitrosotaleaceae</taxon>
        <taxon>Nitrosotalea</taxon>
    </lineage>
</organism>
<evidence type="ECO:0000256" key="3">
    <source>
        <dbReference type="ARBA" id="ARBA00022723"/>
    </source>
</evidence>
<evidence type="ECO:0000256" key="5">
    <source>
        <dbReference type="ARBA" id="ARBA00022833"/>
    </source>
</evidence>
<dbReference type="EC" id="3.4.24.-" evidence="9"/>
<feature type="domain" description="Peptidase M4 C-terminal" evidence="8">
    <location>
        <begin position="168"/>
        <end position="333"/>
    </location>
</feature>
<evidence type="ECO:0000256" key="6">
    <source>
        <dbReference type="ARBA" id="ARBA00023049"/>
    </source>
</evidence>
<dbReference type="GO" id="GO:0004222">
    <property type="term" value="F:metalloendopeptidase activity"/>
    <property type="evidence" value="ECO:0007669"/>
    <property type="project" value="InterPro"/>
</dbReference>
<keyword evidence="6 9" id="KW-0482">Metalloprotease</keyword>
<evidence type="ECO:0000259" key="8">
    <source>
        <dbReference type="Pfam" id="PF02868"/>
    </source>
</evidence>
<dbReference type="Pfam" id="PF02868">
    <property type="entry name" value="Peptidase_M4_C"/>
    <property type="match status" value="1"/>
</dbReference>
<dbReference type="PRINTS" id="PR00730">
    <property type="entry name" value="THERMOLYSIN"/>
</dbReference>
<dbReference type="Pfam" id="PF01447">
    <property type="entry name" value="Peptidase_M4"/>
    <property type="match status" value="1"/>
</dbReference>
<dbReference type="InterPro" id="IPR013856">
    <property type="entry name" value="Peptidase_M4_domain"/>
</dbReference>
<keyword evidence="4 9" id="KW-0378">Hydrolase</keyword>
<dbReference type="InterPro" id="IPR001570">
    <property type="entry name" value="Peptidase_M4_C_domain"/>
</dbReference>
<keyword evidence="5" id="KW-0862">Zinc</keyword>
<dbReference type="PANTHER" id="PTHR43579:SF1">
    <property type="entry name" value="NEUTRAL METALLOPROTEINASE"/>
    <property type="match status" value="1"/>
</dbReference>
<dbReference type="EMBL" id="LT841358">
    <property type="protein sequence ID" value="SMH71412.1"/>
    <property type="molecule type" value="Genomic_DNA"/>
</dbReference>
<dbReference type="Proteomes" id="UP000230607">
    <property type="component" value="Chromosome 1"/>
</dbReference>
<dbReference type="PANTHER" id="PTHR43579">
    <property type="match status" value="1"/>
</dbReference>
<comment type="similarity">
    <text evidence="1">Belongs to the peptidase M4 family.</text>
</comment>
<keyword evidence="2 9" id="KW-0645">Protease</keyword>
<sequence>MLCIVPPHLLREIINRGDPGLKKWAINTITLSEQIRMQRQIFVTNDIMSVSTQKQRRIYDAKNKSALPGKLVRMEGDPTVDDPAVNEAYDGAGWTYDIYKDVYGRNSIDNKGMTLDSTVHYSEKYDNAFWNGNQMVYGDGDGKIFKRFTIAIDVIGHELTHGVTQYTAKLEYQDQSGALNEHISDVFGSIVKQYSLKQNTKQADWLIGHGLFTPKINGVALRSMKAPGTAYDDPLIGKDPQPGTMNDYVDTSEDNGGVHINSGIPNRAFYLIATDIGGYSWDKAGKIWYKTLDLLNPNSNFEDMAACTFEAAGILFGSAEQESVRQGWDGVGITVKK</sequence>
<dbReference type="InterPro" id="IPR052759">
    <property type="entry name" value="Metalloprotease_M4"/>
</dbReference>
<evidence type="ECO:0000313" key="10">
    <source>
        <dbReference type="Proteomes" id="UP000230607"/>
    </source>
</evidence>
<keyword evidence="3" id="KW-0479">Metal-binding</keyword>
<dbReference type="GO" id="GO:0046872">
    <property type="term" value="F:metal ion binding"/>
    <property type="evidence" value="ECO:0007669"/>
    <property type="project" value="UniProtKB-KW"/>
</dbReference>
<dbReference type="InterPro" id="IPR027268">
    <property type="entry name" value="Peptidase_M4/M1_CTD_sf"/>
</dbReference>
<reference evidence="10" key="1">
    <citation type="submission" date="2017-03" db="EMBL/GenBank/DDBJ databases">
        <authorList>
            <person name="Herbold C."/>
        </authorList>
    </citation>
    <scope>NUCLEOTIDE SEQUENCE [LARGE SCALE GENOMIC DNA]</scope>
</reference>
<dbReference type="SUPFAM" id="SSF55486">
    <property type="entry name" value="Metalloproteases ('zincins'), catalytic domain"/>
    <property type="match status" value="1"/>
</dbReference>
<name>A0A2H1FF62_9ARCH</name>
<gene>
    <name evidence="9" type="primary">prt</name>
    <name evidence="9" type="ORF">NCS_11219</name>
</gene>
<proteinExistence type="inferred from homology"/>
<dbReference type="OrthoDB" id="133445at2157"/>
<dbReference type="Gene3D" id="3.10.170.10">
    <property type="match status" value="1"/>
</dbReference>
<accession>A0A2H1FF62</accession>
<protein>
    <submittedName>
        <fullName evidence="9">Extracellular metalloprotease</fullName>
        <ecNumber evidence="9">3.4.24.-</ecNumber>
    </submittedName>
</protein>
<evidence type="ECO:0000256" key="2">
    <source>
        <dbReference type="ARBA" id="ARBA00022670"/>
    </source>
</evidence>
<evidence type="ECO:0000259" key="7">
    <source>
        <dbReference type="Pfam" id="PF01447"/>
    </source>
</evidence>
<feature type="domain" description="Peptidase M4" evidence="7">
    <location>
        <begin position="56"/>
        <end position="165"/>
    </location>
</feature>
<dbReference type="CDD" id="cd09597">
    <property type="entry name" value="M4_TLP"/>
    <property type="match status" value="1"/>
</dbReference>
<dbReference type="InterPro" id="IPR023612">
    <property type="entry name" value="Peptidase_M4"/>
</dbReference>
<dbReference type="GO" id="GO:0006508">
    <property type="term" value="P:proteolysis"/>
    <property type="evidence" value="ECO:0007669"/>
    <property type="project" value="UniProtKB-KW"/>
</dbReference>
<evidence type="ECO:0000313" key="9">
    <source>
        <dbReference type="EMBL" id="SMH71412.1"/>
    </source>
</evidence>